<accession>A0ACC6TL56</accession>
<evidence type="ECO:0000313" key="2">
    <source>
        <dbReference type="Proteomes" id="UP001549207"/>
    </source>
</evidence>
<gene>
    <name evidence="1" type="ORF">ABIC98_004076</name>
</gene>
<organism evidence="1 2">
    <name type="scientific">Arthrobacter nitrophenolicus</name>
    <dbReference type="NCBI Taxonomy" id="683150"/>
    <lineage>
        <taxon>Bacteria</taxon>
        <taxon>Bacillati</taxon>
        <taxon>Actinomycetota</taxon>
        <taxon>Actinomycetes</taxon>
        <taxon>Micrococcales</taxon>
        <taxon>Micrococcaceae</taxon>
        <taxon>Arthrobacter</taxon>
    </lineage>
</organism>
<name>A0ACC6TL56_9MICC</name>
<keyword evidence="2" id="KW-1185">Reference proteome</keyword>
<dbReference type="Proteomes" id="UP001549207">
    <property type="component" value="Unassembled WGS sequence"/>
</dbReference>
<comment type="caution">
    <text evidence="1">The sequence shown here is derived from an EMBL/GenBank/DDBJ whole genome shotgun (WGS) entry which is preliminary data.</text>
</comment>
<proteinExistence type="predicted"/>
<dbReference type="EMBL" id="JBEPNJ010000031">
    <property type="protein sequence ID" value="MET3774400.1"/>
    <property type="molecule type" value="Genomic_DNA"/>
</dbReference>
<sequence>MNDYDVPVLIVGGSLVGMTSAALLGTHGIPSLVVERHRSSAIHPRAALILQRSMEILRTAGLEEIISAKSAEQFDQDAAIMSVETLAGEEIAWHLPKLNDGVRDLSPCERLFATQVAIEPVLKGRAQELGAQTLFGTELVSFEQDADGVTALIRDRDTGETSTVRARYMLAADGAHSPTRDRLGISRVGHGVLSKSITIYFRADVKELLRGRNLGVIMVVNPTLQGFFRIEKPYKSGFLAVHGLGDPLNPNSDIWTDLTEEGCVDLVRAALGDDSIAVEIDDVMRWQATAQVAERMQSGRIFLVGDAAHSMPPYGGYGGNTGIHDAHNLAWKLAAVIKGDAQPELLSTYDSERRPVAGFTVAQAFSRYVARAAPFLATDDMEPLVSDANIDLGYRYRSTAVTADADDLGELHGNPRESKGRAGTRAPHHPIELDGEILSTLDLFGRNFVLLTGSNQPAWHERALRASKALDIDIDVHSIGDSGGYSDAGGGFSDAYGISATGAVLVRPDGFVAWRAVTDADATDVSISAVLIDLLGHASQAPNSNAEDIAQPQPA</sequence>
<protein>
    <submittedName>
        <fullName evidence="1">Polyketide hydroxylase</fullName>
    </submittedName>
</protein>
<reference evidence="1" key="1">
    <citation type="submission" date="2024-06" db="EMBL/GenBank/DDBJ databases">
        <title>Genomic Encyclopedia of Type Strains, Phase IV (KMG-IV): sequencing the most valuable type-strain genomes for metagenomic binning, comparative biology and taxonomic classification.</title>
        <authorList>
            <person name="Goeker M."/>
        </authorList>
    </citation>
    <scope>NUCLEOTIDE SEQUENCE</scope>
    <source>
        <strain evidence="1">SJCon</strain>
    </source>
</reference>
<evidence type="ECO:0000313" key="1">
    <source>
        <dbReference type="EMBL" id="MET3774400.1"/>
    </source>
</evidence>